<dbReference type="EMBL" id="BNJK01000001">
    <property type="protein sequence ID" value="GHO93356.1"/>
    <property type="molecule type" value="Genomic_DNA"/>
</dbReference>
<proteinExistence type="predicted"/>
<dbReference type="InterPro" id="IPR024623">
    <property type="entry name" value="YtxH"/>
</dbReference>
<evidence type="ECO:0000313" key="2">
    <source>
        <dbReference type="Proteomes" id="UP000597444"/>
    </source>
</evidence>
<dbReference type="AlphaFoldDB" id="A0A8J3IF92"/>
<comment type="caution">
    <text evidence="1">The sequence shown here is derived from an EMBL/GenBank/DDBJ whole genome shotgun (WGS) entry which is preliminary data.</text>
</comment>
<evidence type="ECO:0008006" key="3">
    <source>
        <dbReference type="Google" id="ProtNLM"/>
    </source>
</evidence>
<name>A0A8J3IF92_9CHLR</name>
<dbReference type="RefSeq" id="WP_220204143.1">
    <property type="nucleotide sequence ID" value="NZ_BNJK01000001.1"/>
</dbReference>
<reference evidence="1" key="1">
    <citation type="submission" date="2020-10" db="EMBL/GenBank/DDBJ databases">
        <title>Taxonomic study of unclassified bacteria belonging to the class Ktedonobacteria.</title>
        <authorList>
            <person name="Yabe S."/>
            <person name="Wang C.M."/>
            <person name="Zheng Y."/>
            <person name="Sakai Y."/>
            <person name="Cavaletti L."/>
            <person name="Monciardini P."/>
            <person name="Donadio S."/>
        </authorList>
    </citation>
    <scope>NUCLEOTIDE SEQUENCE</scope>
    <source>
        <strain evidence="1">ID150040</strain>
    </source>
</reference>
<dbReference type="Pfam" id="PF12732">
    <property type="entry name" value="YtxH"/>
    <property type="match status" value="1"/>
</dbReference>
<gene>
    <name evidence="1" type="ORF">KSF_034040</name>
</gene>
<accession>A0A8J3IF92</accession>
<organism evidence="1 2">
    <name type="scientific">Reticulibacter mediterranei</name>
    <dbReference type="NCBI Taxonomy" id="2778369"/>
    <lineage>
        <taxon>Bacteria</taxon>
        <taxon>Bacillati</taxon>
        <taxon>Chloroflexota</taxon>
        <taxon>Ktedonobacteria</taxon>
        <taxon>Ktedonobacterales</taxon>
        <taxon>Reticulibacteraceae</taxon>
        <taxon>Reticulibacter</taxon>
    </lineage>
</organism>
<protein>
    <recommendedName>
        <fullName evidence="3">YtxH domain-containing protein</fullName>
    </recommendedName>
</protein>
<sequence length="83" mass="9052">MKFLLGLLTGLGLGVLIGLLFAPQSGAATRSLLSEQSVRLRSGELSDDIRSRAREALEQGREVYSRTKGELTERYTNARSGNL</sequence>
<dbReference type="Proteomes" id="UP000597444">
    <property type="component" value="Unassembled WGS sequence"/>
</dbReference>
<keyword evidence="2" id="KW-1185">Reference proteome</keyword>
<evidence type="ECO:0000313" key="1">
    <source>
        <dbReference type="EMBL" id="GHO93356.1"/>
    </source>
</evidence>